<sequence length="440" mass="49232">MKKSVKFLLGMVLVASLFVVASCGKKEGADKKEDGKITIRLLTRMTGTSPQVLVYKETLDQFAKDYPEVEIVDDSQGDEGAFNNILKTSRASNDLPNIYRVQGVANLGEYIDNNLIMNMDDAFKEDKEWGDGFVEGALSYYNVPGYEGTYGIPIESGLIGIYYNKELFEKAGIPKFPETWNEFEDAIAKLNKIDVTPIALGAKANYTAGHLHNLIFYRMLGTQKAKDLGDRKAKWTDKDVVETLDVVKQLTDMKAFDENAVGIDDQIALTSFFNGESAMVITGPWNIPHFYNEEKTKLGDTIDFAKFPYFEGKEEFKDEDMQVISPLQIRGDLEGREKELTLELAKRLSNAEIAKKYADEANQIFPRTDYEVDPEKATKLFLKNSDLAKTSTGIAVDVFDYDPVQSMQDVTRNALVGILQGGSPEEAAETIQREIDNNAK</sequence>
<keyword evidence="1" id="KW-0732">Signal</keyword>
<accession>A0A7X6I341</accession>
<protein>
    <submittedName>
        <fullName evidence="2">Extracellular solute-binding protein</fullName>
    </submittedName>
</protein>
<evidence type="ECO:0000313" key="2">
    <source>
        <dbReference type="EMBL" id="NKC68126.1"/>
    </source>
</evidence>
<feature type="signal peptide" evidence="1">
    <location>
        <begin position="1"/>
        <end position="21"/>
    </location>
</feature>
<dbReference type="EMBL" id="JAAVMB010000009">
    <property type="protein sequence ID" value="NKC68126.1"/>
    <property type="molecule type" value="Genomic_DNA"/>
</dbReference>
<name>A0A7X6I341_9ENTE</name>
<dbReference type="Gene3D" id="3.40.190.10">
    <property type="entry name" value="Periplasmic binding protein-like II"/>
    <property type="match status" value="2"/>
</dbReference>
<reference evidence="2 3" key="1">
    <citation type="submission" date="2020-03" db="EMBL/GenBank/DDBJ databases">
        <title>Bacterial samples isolated from urine from healthy bovine heifers (Gyr breed).</title>
        <authorList>
            <person name="Giannattasio-Ferraz S."/>
            <person name="Maskeri L."/>
            <person name="Penido A."/>
            <person name="Barbosa-Stancioli E.F."/>
            <person name="Putonti C."/>
        </authorList>
    </citation>
    <scope>NUCLEOTIDE SEQUENCE [LARGE SCALE GENOMIC DNA]</scope>
    <source>
        <strain evidence="2 3">UFMG-H7</strain>
    </source>
</reference>
<feature type="chain" id="PRO_5038778453" evidence="1">
    <location>
        <begin position="22"/>
        <end position="440"/>
    </location>
</feature>
<evidence type="ECO:0000256" key="1">
    <source>
        <dbReference type="SAM" id="SignalP"/>
    </source>
</evidence>
<dbReference type="PROSITE" id="PS51257">
    <property type="entry name" value="PROKAR_LIPOPROTEIN"/>
    <property type="match status" value="1"/>
</dbReference>
<dbReference type="SUPFAM" id="SSF53850">
    <property type="entry name" value="Periplasmic binding protein-like II"/>
    <property type="match status" value="1"/>
</dbReference>
<dbReference type="InterPro" id="IPR006059">
    <property type="entry name" value="SBP"/>
</dbReference>
<evidence type="ECO:0000313" key="3">
    <source>
        <dbReference type="Proteomes" id="UP000521358"/>
    </source>
</evidence>
<gene>
    <name evidence="2" type="ORF">HED35_08510</name>
</gene>
<dbReference type="AlphaFoldDB" id="A0A7X6I341"/>
<dbReference type="InterPro" id="IPR050490">
    <property type="entry name" value="Bact_solute-bd_prot1"/>
</dbReference>
<comment type="caution">
    <text evidence="2">The sequence shown here is derived from an EMBL/GenBank/DDBJ whole genome shotgun (WGS) entry which is preliminary data.</text>
</comment>
<dbReference type="PANTHER" id="PTHR43649:SF12">
    <property type="entry name" value="DIACETYLCHITOBIOSE BINDING PROTEIN DASA"/>
    <property type="match status" value="1"/>
</dbReference>
<dbReference type="PANTHER" id="PTHR43649">
    <property type="entry name" value="ARABINOSE-BINDING PROTEIN-RELATED"/>
    <property type="match status" value="1"/>
</dbReference>
<dbReference type="RefSeq" id="WP_167807375.1">
    <property type="nucleotide sequence ID" value="NZ_JAAVMB010000009.1"/>
</dbReference>
<dbReference type="Pfam" id="PF01547">
    <property type="entry name" value="SBP_bac_1"/>
    <property type="match status" value="1"/>
</dbReference>
<organism evidence="2 3">
    <name type="scientific">Vagococcus fluvialis</name>
    <dbReference type="NCBI Taxonomy" id="2738"/>
    <lineage>
        <taxon>Bacteria</taxon>
        <taxon>Bacillati</taxon>
        <taxon>Bacillota</taxon>
        <taxon>Bacilli</taxon>
        <taxon>Lactobacillales</taxon>
        <taxon>Enterococcaceae</taxon>
        <taxon>Vagococcus</taxon>
    </lineage>
</organism>
<proteinExistence type="predicted"/>
<dbReference type="Proteomes" id="UP000521358">
    <property type="component" value="Unassembled WGS sequence"/>
</dbReference>